<dbReference type="RefSeq" id="YP_009625983.1">
    <property type="nucleotide sequence ID" value="NC_042136.1"/>
</dbReference>
<dbReference type="Proteomes" id="UP000272155">
    <property type="component" value="Segment"/>
</dbReference>
<evidence type="ECO:0000313" key="2">
    <source>
        <dbReference type="Proteomes" id="UP000272155"/>
    </source>
</evidence>
<name>V9LZV8_9CAUD</name>
<proteinExistence type="predicted"/>
<evidence type="ECO:0000313" key="1">
    <source>
        <dbReference type="EMBL" id="AGB07121.1"/>
    </source>
</evidence>
<dbReference type="EMBL" id="KC131130">
    <property type="protein sequence ID" value="AGB07121.1"/>
    <property type="molecule type" value="Genomic_DNA"/>
</dbReference>
<dbReference type="KEGG" id="vg:40102883"/>
<accession>V9LZV8</accession>
<keyword evidence="2" id="KW-1185">Reference proteome</keyword>
<dbReference type="OrthoDB" id="10200at10239"/>
<reference evidence="1 2" key="1">
    <citation type="submission" date="2012-11" db="EMBL/GenBank/DDBJ databases">
        <title>Complete genome sequence of a novel phiKZ-like Vibrio phage.</title>
        <authorList>
            <person name="Luo Z."/>
            <person name="Yu Y."/>
        </authorList>
    </citation>
    <scope>NUCLEOTIDE SEQUENCE [LARGE SCALE GENOMIC DNA]</scope>
</reference>
<protein>
    <submittedName>
        <fullName evidence="1">Uncharacterized protein</fullName>
    </submittedName>
</protein>
<sequence>MSYRVLTDIDTLLDTRQGTLDVLLQASKETFDNVYASSYTKRILDKFDRVPFGITMDRYRDAFERRDINTIIKARPTPLLRNLFKVVVDAEGLSGKPIQVQSLEITVLTHPYDLPDDLLDELRKILEHNLGYRCNVAFDKRHANDVTGNYVSNFTHVFMYHLLGEAYPAFTKTFDQRPSPDTKLFIPAVFLKEPEESGISPTAQIQRISLLWAVLWTVVPLPLKFYDGISKEESERLEERYGGKN</sequence>
<dbReference type="GeneID" id="40102883"/>
<organism evidence="1 2">
    <name type="scientific">Vibrio phage VP4B</name>
    <dbReference type="NCBI Taxonomy" id="1262540"/>
    <lineage>
        <taxon>Viruses</taxon>
        <taxon>Duplodnaviria</taxon>
        <taxon>Heunggongvirae</taxon>
        <taxon>Uroviricota</taxon>
        <taxon>Caudoviricetes</taxon>
        <taxon>Chimalliviridae</taxon>
        <taxon>Gorgonvirinae</taxon>
        <taxon>Tidunavirus</taxon>
        <taxon>Tidunavirus VP4B</taxon>
    </lineage>
</organism>